<proteinExistence type="inferred from homology"/>
<evidence type="ECO:0000256" key="1">
    <source>
        <dbReference type="ARBA" id="ARBA00006068"/>
    </source>
</evidence>
<evidence type="ECO:0000313" key="5">
    <source>
        <dbReference type="Proteomes" id="UP000000664"/>
    </source>
</evidence>
<dbReference type="InterPro" id="IPR004474">
    <property type="entry name" value="LytR_CpsA_psr"/>
</dbReference>
<protein>
    <submittedName>
        <fullName evidence="4">Transcriptional regulator</fullName>
    </submittedName>
</protein>
<keyword evidence="2" id="KW-1133">Transmembrane helix</keyword>
<evidence type="ECO:0000256" key="2">
    <source>
        <dbReference type="SAM" id="Phobius"/>
    </source>
</evidence>
<keyword evidence="2" id="KW-0472">Membrane</keyword>
<dbReference type="KEGG" id="lga:LGAS_0174"/>
<evidence type="ECO:0000259" key="3">
    <source>
        <dbReference type="Pfam" id="PF03816"/>
    </source>
</evidence>
<dbReference type="Pfam" id="PF03816">
    <property type="entry name" value="LytR_cpsA_psr"/>
    <property type="match status" value="1"/>
</dbReference>
<feature type="transmembrane region" description="Helical" evidence="2">
    <location>
        <begin position="31"/>
        <end position="54"/>
    </location>
</feature>
<feature type="domain" description="Cell envelope-related transcriptional attenuator" evidence="3">
    <location>
        <begin position="101"/>
        <end position="246"/>
    </location>
</feature>
<dbReference type="Gene3D" id="3.40.630.190">
    <property type="entry name" value="LCP protein"/>
    <property type="match status" value="1"/>
</dbReference>
<dbReference type="NCBIfam" id="TIGR00350">
    <property type="entry name" value="lytR_cpsA_psr"/>
    <property type="match status" value="1"/>
</dbReference>
<sequence>MRKNIMDNKPKEPVLSRVELNKEKHSKKKPIRIIIAVVLVLVLGLGAYAGSVYFKAKNAFDKTYDPKNAVKQDSFSGKEPFNILLLGTDTGAFGRKEVRGNSDTMIIVTVNPAKKKLSLMSIPRDTMARMIGTESFSVHKINAAYNIGGAKMAMQTTSKVLNVPIKYYISMNMGGMRKIVDGVGGVTVTPPLTFTYDGYTFTKGKKVHLNGSQALAYSRMRYDDPKGDYGRQLRQREVIMSVLEHAMSFSTLKNLDSILGSVSTSLRTNLTFDSMVKISKNYRKCTQNMSSDYLHGVGAMIGDASYQVMSDKELQRTSNIVRNDLGLDSMNIDNNETYQNSMNSQFDWTSGDSNQVYYVYDPYTDELWNGDRAY</sequence>
<accession>A0A830TPK0</accession>
<name>A0A830TPK0_LACGA</name>
<reference evidence="4 5" key="1">
    <citation type="journal article" date="2006" name="Proc. Natl. Acad. Sci. U.S.A.">
        <title>Comparative genomics of the lactic acid bacteria.</title>
        <authorList>
            <person name="Makarova K."/>
            <person name="Slesarev A."/>
            <person name="Wolf Y."/>
            <person name="Sorokin A."/>
            <person name="Mirkin B."/>
            <person name="Koonin E."/>
            <person name="Pavlov A."/>
            <person name="Pavlova N."/>
            <person name="Karamychev V."/>
            <person name="Polouchine N."/>
            <person name="Shakhova V."/>
            <person name="Grigoriev I."/>
            <person name="Lou Y."/>
            <person name="Rohksar D."/>
            <person name="Lucas S."/>
            <person name="Huang K."/>
            <person name="Goodstein D.M."/>
            <person name="Hawkins T."/>
            <person name="Plengvidhya V."/>
            <person name="Welker D."/>
            <person name="Hughes J."/>
            <person name="Goh Y."/>
            <person name="Benson A."/>
            <person name="Baldwin K."/>
            <person name="Lee J.H."/>
            <person name="Diaz-Muniz I."/>
            <person name="Dosti B."/>
            <person name="Smeianov V."/>
            <person name="Wechter W."/>
            <person name="Barabote R."/>
            <person name="Lorca G."/>
            <person name="Altermann E."/>
            <person name="Barrangou R."/>
            <person name="Ganesan B."/>
            <person name="Xie Y."/>
            <person name="Rawsthorne H."/>
            <person name="Tamir D."/>
            <person name="Parker C."/>
            <person name="Breidt F."/>
            <person name="Broadbent J."/>
            <person name="Hutkins R."/>
            <person name="O'Sullivan D."/>
            <person name="Steele J."/>
            <person name="Unlu G."/>
            <person name="Saier M."/>
            <person name="Klaenhammer T."/>
            <person name="Richardson P."/>
            <person name="Kozyavkin S."/>
            <person name="Weimer B."/>
            <person name="Mills D."/>
        </authorList>
    </citation>
    <scope>NUCLEOTIDE SEQUENCE [LARGE SCALE GENOMIC DNA]</scope>
    <source>
        <strain evidence="5">ATCC 33323 / DSM 20243 / BCRC 14619 / CIP 102991 / JCM 1131 / KCTC 3163 / NCIMB 11718 / NCTC 13722 / AM63</strain>
    </source>
</reference>
<evidence type="ECO:0000313" key="4">
    <source>
        <dbReference type="EMBL" id="ABJ59586.1"/>
    </source>
</evidence>
<keyword evidence="2" id="KW-0812">Transmembrane</keyword>
<dbReference type="PANTHER" id="PTHR33392:SF6">
    <property type="entry name" value="POLYISOPRENYL-TEICHOIC ACID--PEPTIDOGLYCAN TEICHOIC ACID TRANSFERASE TAGU"/>
    <property type="match status" value="1"/>
</dbReference>
<dbReference type="PANTHER" id="PTHR33392">
    <property type="entry name" value="POLYISOPRENYL-TEICHOIC ACID--PEPTIDOGLYCAN TEICHOIC ACID TRANSFERASE TAGU"/>
    <property type="match status" value="1"/>
</dbReference>
<dbReference type="AlphaFoldDB" id="A0A830TPK0"/>
<dbReference type="Proteomes" id="UP000000664">
    <property type="component" value="Chromosome"/>
</dbReference>
<dbReference type="EMBL" id="CP000413">
    <property type="protein sequence ID" value="ABJ59586.1"/>
    <property type="molecule type" value="Genomic_DNA"/>
</dbReference>
<gene>
    <name evidence="4" type="ordered locus">LGAS_0174</name>
</gene>
<comment type="similarity">
    <text evidence="1">Belongs to the LytR/CpsA/Psr (LCP) family.</text>
</comment>
<organism evidence="4 5">
    <name type="scientific">Lactobacillus gasseri (strain ATCC 33323 / DSM 20243 / BCRC 14619 / CIP 102991 / JCM 1131 / KCTC 3163 / NCIMB 11718 / NCTC 13722 / AM63)</name>
    <dbReference type="NCBI Taxonomy" id="324831"/>
    <lineage>
        <taxon>Bacteria</taxon>
        <taxon>Bacillati</taxon>
        <taxon>Bacillota</taxon>
        <taxon>Bacilli</taxon>
        <taxon>Lactobacillales</taxon>
        <taxon>Lactobacillaceae</taxon>
        <taxon>Lactobacillus</taxon>
    </lineage>
</organism>
<dbReference type="InterPro" id="IPR050922">
    <property type="entry name" value="LytR/CpsA/Psr_CW_biosynth"/>
</dbReference>